<comment type="subcellular location">
    <subcellularLocation>
        <location evidence="1">Membrane</location>
        <topology evidence="1">Multi-pass membrane protein</topology>
    </subcellularLocation>
</comment>
<evidence type="ECO:0000256" key="1">
    <source>
        <dbReference type="ARBA" id="ARBA00004141"/>
    </source>
</evidence>
<evidence type="ECO:0000313" key="11">
    <source>
        <dbReference type="Proteomes" id="UP000694844"/>
    </source>
</evidence>
<sequence>MDRSNTDGNLTTTDTNSSLDEYFRHRLGIYTPAIVYTVLLMVFGFFGNTLVWIIYYWKWKPVSTRVFILSLAMCDLINCVITMPTEIIIMVDHSFFQLGFICKLSRFTTYLCNSFSTVVLIAVAVDRYQRICCPHRPVMTSFTARRSVGWLMLVAVSITWPALVLYGKHTVTKTVHGETLSVPTCQIADRYVYSVYPLILYSIHGVGTLVTFASFIILYSCVAVAVRRQLTFRKKSSSRHMTSEDGSRKTILPTSCVAAAERSVRLTVMLSVVTFAYVLTFLPFVIIAIHRTLHPLFYSSLSHNAKMAYQVFLRSYLLNCCINPIIYSFLNTEFRKQCATMFKQGLCKFISGSSDL</sequence>
<protein>
    <submittedName>
        <fullName evidence="12">Neuropeptide Y receptor type 6-like</fullName>
    </submittedName>
</protein>
<dbReference type="Pfam" id="PF00001">
    <property type="entry name" value="7tm_1"/>
    <property type="match status" value="1"/>
</dbReference>
<dbReference type="Proteomes" id="UP000694844">
    <property type="component" value="Chromosome 4"/>
</dbReference>
<feature type="transmembrane region" description="Helical" evidence="9">
    <location>
        <begin position="107"/>
        <end position="126"/>
    </location>
</feature>
<evidence type="ECO:0000256" key="7">
    <source>
        <dbReference type="ARBA" id="ARBA00023224"/>
    </source>
</evidence>
<evidence type="ECO:0000256" key="4">
    <source>
        <dbReference type="ARBA" id="ARBA00023040"/>
    </source>
</evidence>
<dbReference type="RefSeq" id="XP_022333587.1">
    <property type="nucleotide sequence ID" value="XM_022477879.1"/>
</dbReference>
<keyword evidence="5 9" id="KW-0472">Membrane</keyword>
<dbReference type="PRINTS" id="PR00237">
    <property type="entry name" value="GPCRRHODOPSN"/>
</dbReference>
<reference evidence="12" key="1">
    <citation type="submission" date="2025-08" db="UniProtKB">
        <authorList>
            <consortium name="RefSeq"/>
        </authorList>
    </citation>
    <scope>IDENTIFICATION</scope>
    <source>
        <tissue evidence="12">Whole sample</tissue>
    </source>
</reference>
<keyword evidence="6 8" id="KW-0675">Receptor</keyword>
<dbReference type="GO" id="GO:0004930">
    <property type="term" value="F:G protein-coupled receptor activity"/>
    <property type="evidence" value="ECO:0007669"/>
    <property type="project" value="UniProtKB-KW"/>
</dbReference>
<dbReference type="InterPro" id="IPR000276">
    <property type="entry name" value="GPCR_Rhodpsn"/>
</dbReference>
<evidence type="ECO:0000256" key="3">
    <source>
        <dbReference type="ARBA" id="ARBA00022989"/>
    </source>
</evidence>
<keyword evidence="7 8" id="KW-0807">Transducer</keyword>
<dbReference type="AlphaFoldDB" id="A0A8B8DZ89"/>
<dbReference type="PANTHER" id="PTHR24243:SF208">
    <property type="entry name" value="PYROKININ-1 RECEPTOR"/>
    <property type="match status" value="1"/>
</dbReference>
<comment type="similarity">
    <text evidence="8">Belongs to the G-protein coupled receptor 1 family.</text>
</comment>
<dbReference type="CDD" id="cd00637">
    <property type="entry name" value="7tm_classA_rhodopsin-like"/>
    <property type="match status" value="1"/>
</dbReference>
<keyword evidence="3 9" id="KW-1133">Transmembrane helix</keyword>
<evidence type="ECO:0000313" key="12">
    <source>
        <dbReference type="RefSeq" id="XP_022333587.1"/>
    </source>
</evidence>
<dbReference type="GO" id="GO:0016020">
    <property type="term" value="C:membrane"/>
    <property type="evidence" value="ECO:0007669"/>
    <property type="project" value="UniProtKB-SubCell"/>
</dbReference>
<keyword evidence="2 8" id="KW-0812">Transmembrane</keyword>
<evidence type="ECO:0000256" key="5">
    <source>
        <dbReference type="ARBA" id="ARBA00023136"/>
    </source>
</evidence>
<organism evidence="11 12">
    <name type="scientific">Crassostrea virginica</name>
    <name type="common">Eastern oyster</name>
    <dbReference type="NCBI Taxonomy" id="6565"/>
    <lineage>
        <taxon>Eukaryota</taxon>
        <taxon>Metazoa</taxon>
        <taxon>Spiralia</taxon>
        <taxon>Lophotrochozoa</taxon>
        <taxon>Mollusca</taxon>
        <taxon>Bivalvia</taxon>
        <taxon>Autobranchia</taxon>
        <taxon>Pteriomorphia</taxon>
        <taxon>Ostreida</taxon>
        <taxon>Ostreoidea</taxon>
        <taxon>Ostreidae</taxon>
        <taxon>Crassostrea</taxon>
    </lineage>
</organism>
<dbReference type="InterPro" id="IPR017452">
    <property type="entry name" value="GPCR_Rhodpsn_7TM"/>
</dbReference>
<dbReference type="PANTHER" id="PTHR24243">
    <property type="entry name" value="G-PROTEIN COUPLED RECEPTOR"/>
    <property type="match status" value="1"/>
</dbReference>
<accession>A0A8B8DZ89</accession>
<evidence type="ECO:0000256" key="9">
    <source>
        <dbReference type="SAM" id="Phobius"/>
    </source>
</evidence>
<evidence type="ECO:0000256" key="2">
    <source>
        <dbReference type="ARBA" id="ARBA00022692"/>
    </source>
</evidence>
<dbReference type="PROSITE" id="PS50262">
    <property type="entry name" value="G_PROTEIN_RECEP_F1_2"/>
    <property type="match status" value="1"/>
</dbReference>
<dbReference type="KEGG" id="cvn:111130685"/>
<evidence type="ECO:0000256" key="8">
    <source>
        <dbReference type="RuleBase" id="RU000688"/>
    </source>
</evidence>
<feature type="transmembrane region" description="Helical" evidence="9">
    <location>
        <begin position="33"/>
        <end position="55"/>
    </location>
</feature>
<evidence type="ECO:0000256" key="6">
    <source>
        <dbReference type="ARBA" id="ARBA00023170"/>
    </source>
</evidence>
<dbReference type="Gene3D" id="1.20.1070.10">
    <property type="entry name" value="Rhodopsin 7-helix transmembrane proteins"/>
    <property type="match status" value="1"/>
</dbReference>
<feature type="transmembrane region" description="Helical" evidence="9">
    <location>
        <begin position="67"/>
        <end position="91"/>
    </location>
</feature>
<proteinExistence type="inferred from homology"/>
<dbReference type="PROSITE" id="PS00237">
    <property type="entry name" value="G_PROTEIN_RECEP_F1_1"/>
    <property type="match status" value="1"/>
</dbReference>
<name>A0A8B8DZ89_CRAVI</name>
<feature type="transmembrane region" description="Helical" evidence="9">
    <location>
        <begin position="198"/>
        <end position="226"/>
    </location>
</feature>
<keyword evidence="4 8" id="KW-0297">G-protein coupled receptor</keyword>
<gene>
    <name evidence="12" type="primary">LOC111130685</name>
</gene>
<dbReference type="SUPFAM" id="SSF81321">
    <property type="entry name" value="Family A G protein-coupled receptor-like"/>
    <property type="match status" value="1"/>
</dbReference>
<feature type="domain" description="G-protein coupled receptors family 1 profile" evidence="10">
    <location>
        <begin position="47"/>
        <end position="327"/>
    </location>
</feature>
<feature type="transmembrane region" description="Helical" evidence="9">
    <location>
        <begin position="147"/>
        <end position="166"/>
    </location>
</feature>
<keyword evidence="11" id="KW-1185">Reference proteome</keyword>
<evidence type="ECO:0000259" key="10">
    <source>
        <dbReference type="PROSITE" id="PS50262"/>
    </source>
</evidence>
<dbReference type="GeneID" id="111130685"/>
<dbReference type="OrthoDB" id="10053542at2759"/>
<feature type="transmembrane region" description="Helical" evidence="9">
    <location>
        <begin position="309"/>
        <end position="330"/>
    </location>
</feature>
<feature type="transmembrane region" description="Helical" evidence="9">
    <location>
        <begin position="268"/>
        <end position="289"/>
    </location>
</feature>